<dbReference type="RefSeq" id="WP_036544976.1">
    <property type="nucleotide sequence ID" value="NZ_JMSZ01000016.1"/>
</dbReference>
<dbReference type="Proteomes" id="UP000027318">
    <property type="component" value="Unassembled WGS sequence"/>
</dbReference>
<dbReference type="InterPro" id="IPR015946">
    <property type="entry name" value="KH_dom-like_a/b"/>
</dbReference>
<dbReference type="InterPro" id="IPR036102">
    <property type="entry name" value="OsmC/Ohrsf"/>
</dbReference>
<reference evidence="2 3" key="1">
    <citation type="journal article" date="2005" name="Int. J. Syst. Evol. Microbiol.">
        <title>Nitrincola lacisaponensis gen. nov., sp. nov., a novel alkaliphilic bacterium isolated from an alkaline, saline lake.</title>
        <authorList>
            <person name="Dimitriu P.A."/>
            <person name="Shukla S.K."/>
            <person name="Conradt J."/>
            <person name="Marquez M.C."/>
            <person name="Ventosa A."/>
            <person name="Maglia A."/>
            <person name="Peyton B.M."/>
            <person name="Pinkart H.C."/>
            <person name="Mormile M.R."/>
        </authorList>
    </citation>
    <scope>NUCLEOTIDE SEQUENCE [LARGE SCALE GENOMIC DNA]</scope>
    <source>
        <strain evidence="2 3">4CA</strain>
    </source>
</reference>
<keyword evidence="1" id="KW-0812">Transmembrane</keyword>
<organism evidence="2 3">
    <name type="scientific">Nitrincola lacisaponensis</name>
    <dbReference type="NCBI Taxonomy" id="267850"/>
    <lineage>
        <taxon>Bacteria</taxon>
        <taxon>Pseudomonadati</taxon>
        <taxon>Pseudomonadota</taxon>
        <taxon>Gammaproteobacteria</taxon>
        <taxon>Oceanospirillales</taxon>
        <taxon>Oceanospirillaceae</taxon>
        <taxon>Nitrincola</taxon>
    </lineage>
</organism>
<evidence type="ECO:0000313" key="2">
    <source>
        <dbReference type="EMBL" id="KDE40671.1"/>
    </source>
</evidence>
<keyword evidence="1" id="KW-1133">Transmembrane helix</keyword>
<name>A0A063Y7D1_9GAMM</name>
<dbReference type="InterPro" id="IPR003718">
    <property type="entry name" value="OsmC/Ohr_fam"/>
</dbReference>
<dbReference type="AlphaFoldDB" id="A0A063Y7D1"/>
<feature type="transmembrane region" description="Helical" evidence="1">
    <location>
        <begin position="48"/>
        <end position="65"/>
    </location>
</feature>
<dbReference type="SUPFAM" id="SSF82784">
    <property type="entry name" value="OsmC-like"/>
    <property type="match status" value="1"/>
</dbReference>
<accession>A0A063Y7D1</accession>
<gene>
    <name evidence="2" type="ORF">ADINL_1263</name>
</gene>
<dbReference type="Gene3D" id="3.30.300.20">
    <property type="match status" value="1"/>
</dbReference>
<dbReference type="OrthoDB" id="9789573at2"/>
<dbReference type="PANTHER" id="PTHR35368:SF1">
    <property type="entry name" value="HYDROPEROXIDE REDUCTASE"/>
    <property type="match status" value="1"/>
</dbReference>
<keyword evidence="3" id="KW-1185">Reference proteome</keyword>
<dbReference type="STRING" id="267850.ADINL_1263"/>
<keyword evidence="1" id="KW-0472">Membrane</keyword>
<proteinExistence type="predicted"/>
<dbReference type="Pfam" id="PF02566">
    <property type="entry name" value="OsmC"/>
    <property type="match status" value="1"/>
</dbReference>
<evidence type="ECO:0000256" key="1">
    <source>
        <dbReference type="SAM" id="Phobius"/>
    </source>
</evidence>
<dbReference type="PANTHER" id="PTHR35368">
    <property type="entry name" value="HYDROPEROXIDE REDUCTASE"/>
    <property type="match status" value="1"/>
</dbReference>
<comment type="caution">
    <text evidence="2">The sequence shown here is derived from an EMBL/GenBank/DDBJ whole genome shotgun (WGS) entry which is preliminary data.</text>
</comment>
<sequence length="145" mass="15755">MSQHKCISVQAEMTDGFAVKAQLGEHTVIIDQPVAARGTGLGPTPLEYFLFALAGCIGTIARIAAMQRKLELRGMKIAVEGDYNPAGLLGKPSDDRTGFQQIRITAEIDADLSDAEKQAFLDEVCDRCPLHDNTRLETEVIHSLS</sequence>
<evidence type="ECO:0008006" key="4">
    <source>
        <dbReference type="Google" id="ProtNLM"/>
    </source>
</evidence>
<evidence type="ECO:0000313" key="3">
    <source>
        <dbReference type="Proteomes" id="UP000027318"/>
    </source>
</evidence>
<dbReference type="EMBL" id="JMSZ01000016">
    <property type="protein sequence ID" value="KDE40671.1"/>
    <property type="molecule type" value="Genomic_DNA"/>
</dbReference>
<protein>
    <recommendedName>
        <fullName evidence="4">OsmC family protein</fullName>
    </recommendedName>
</protein>
<dbReference type="InterPro" id="IPR052924">
    <property type="entry name" value="OsmC/Ohr_hydroprdx_reductase"/>
</dbReference>